<protein>
    <submittedName>
        <fullName evidence="2">Uncharacterized protein</fullName>
    </submittedName>
</protein>
<name>A0AAU7CU42_9BACT</name>
<reference evidence="2" key="1">
    <citation type="submission" date="2023-03" db="EMBL/GenBank/DDBJ databases">
        <title>Edaphobacter sp.</title>
        <authorList>
            <person name="Huber K.J."/>
            <person name="Papendorf J."/>
            <person name="Pilke C."/>
            <person name="Bunk B."/>
            <person name="Sproeer C."/>
            <person name="Pester M."/>
        </authorList>
    </citation>
    <scope>NUCLEOTIDE SEQUENCE</scope>
    <source>
        <strain evidence="2">DSM 109919</strain>
    </source>
</reference>
<accession>A0AAU7CU42</accession>
<dbReference type="EMBL" id="CP121194">
    <property type="protein sequence ID" value="XBH08974.1"/>
    <property type="molecule type" value="Genomic_DNA"/>
</dbReference>
<dbReference type="KEGG" id="epl:P4G45_10770"/>
<evidence type="ECO:0000313" key="2">
    <source>
        <dbReference type="EMBL" id="XBH08974.1"/>
    </source>
</evidence>
<evidence type="ECO:0000256" key="1">
    <source>
        <dbReference type="SAM" id="SignalP"/>
    </source>
</evidence>
<dbReference type="RefSeq" id="WP_348266483.1">
    <property type="nucleotide sequence ID" value="NZ_CP121194.1"/>
</dbReference>
<dbReference type="AlphaFoldDB" id="A0AAU7CU42"/>
<feature type="signal peptide" evidence="1">
    <location>
        <begin position="1"/>
        <end position="22"/>
    </location>
</feature>
<gene>
    <name evidence="2" type="ORF">P4G45_10770</name>
</gene>
<sequence length="235" mass="25157">MRFAARMVAGITLAMSSGIALAAQSGGPNVAAKPAEVSFQFERVGLPVPRFTLRVEEDGSGSYQAEEIEGAADGRSLQYASAKHIDRTLNLTSSTVGTIFKAARELNRFDMDCAANAKKVADTGKKTLSYKGTDGSGSCTYNYSNNKDVEKLTTTFIGIALTLDEGRRLAFLHQYDRLGLDAEMTIFERETAAGHALELNTIAPVLTAIAGDNAVMERVRLEAANLLKLAGSNKI</sequence>
<keyword evidence="1" id="KW-0732">Signal</keyword>
<feature type="chain" id="PRO_5043783851" evidence="1">
    <location>
        <begin position="23"/>
        <end position="235"/>
    </location>
</feature>
<organism evidence="2">
    <name type="scientific">Edaphobacter paludis</name>
    <dbReference type="NCBI Taxonomy" id="3035702"/>
    <lineage>
        <taxon>Bacteria</taxon>
        <taxon>Pseudomonadati</taxon>
        <taxon>Acidobacteriota</taxon>
        <taxon>Terriglobia</taxon>
        <taxon>Terriglobales</taxon>
        <taxon>Acidobacteriaceae</taxon>
        <taxon>Edaphobacter</taxon>
    </lineage>
</organism>
<proteinExistence type="predicted"/>